<dbReference type="Proteomes" id="UP000663879">
    <property type="component" value="Unassembled WGS sequence"/>
</dbReference>
<feature type="non-terminal residue" evidence="2">
    <location>
        <position position="1"/>
    </location>
</feature>
<protein>
    <submittedName>
        <fullName evidence="2">Uncharacterized protein</fullName>
    </submittedName>
</protein>
<keyword evidence="1" id="KW-1133">Transmembrane helix</keyword>
<reference evidence="2" key="1">
    <citation type="submission" date="2021-02" db="EMBL/GenBank/DDBJ databases">
        <authorList>
            <person name="Nowell W R."/>
        </authorList>
    </citation>
    <scope>NUCLEOTIDE SEQUENCE</scope>
    <source>
        <strain evidence="2">Ploen Becks lab</strain>
    </source>
</reference>
<name>A0A814JGB5_9BILA</name>
<dbReference type="EMBL" id="CAJNOC010004934">
    <property type="protein sequence ID" value="CAF1037924.1"/>
    <property type="molecule type" value="Genomic_DNA"/>
</dbReference>
<keyword evidence="3" id="KW-1185">Reference proteome</keyword>
<accession>A0A814JGB5</accession>
<feature type="transmembrane region" description="Helical" evidence="1">
    <location>
        <begin position="103"/>
        <end position="133"/>
    </location>
</feature>
<evidence type="ECO:0000256" key="1">
    <source>
        <dbReference type="SAM" id="Phobius"/>
    </source>
</evidence>
<sequence>NKEEYIWNENSNSHIIIEHNNNHDVKVQKTCVLNGNVNLCDCQTNFRSLLKNCDNSYLFCDRESSCRDCEETFYPEHGFGYKCKCNGITKDFICKDQAELIEALVLIIQALFIFIFCSTIVCCCVCCIGYFTIKGCKNTITKLFKSDRRVINLYQMVPNDQSPTVYSNRNKLELNEYDYDDAAGLGGSNNRRPINQFNNNGNQMFQKGDARPNNKFNNNGNRIYNDDQGRRVIIKADGSKIYDDDLGRRLTKKPDGSEIFENYDGRKLIILPNGNEIYEHNDGRRIYNFVN</sequence>
<dbReference type="Gene3D" id="2.60.450.20">
    <property type="match status" value="1"/>
</dbReference>
<gene>
    <name evidence="2" type="ORF">OXX778_LOCUS18207</name>
</gene>
<keyword evidence="1" id="KW-0812">Transmembrane</keyword>
<keyword evidence="1" id="KW-0472">Membrane</keyword>
<dbReference type="InterPro" id="IPR047002">
    <property type="entry name" value="Tcp10_C_sf"/>
</dbReference>
<evidence type="ECO:0000313" key="3">
    <source>
        <dbReference type="Proteomes" id="UP000663879"/>
    </source>
</evidence>
<organism evidence="2 3">
    <name type="scientific">Brachionus calyciflorus</name>
    <dbReference type="NCBI Taxonomy" id="104777"/>
    <lineage>
        <taxon>Eukaryota</taxon>
        <taxon>Metazoa</taxon>
        <taxon>Spiralia</taxon>
        <taxon>Gnathifera</taxon>
        <taxon>Rotifera</taxon>
        <taxon>Eurotatoria</taxon>
        <taxon>Monogononta</taxon>
        <taxon>Pseudotrocha</taxon>
        <taxon>Ploima</taxon>
        <taxon>Brachionidae</taxon>
        <taxon>Brachionus</taxon>
    </lineage>
</organism>
<comment type="caution">
    <text evidence="2">The sequence shown here is derived from an EMBL/GenBank/DDBJ whole genome shotgun (WGS) entry which is preliminary data.</text>
</comment>
<evidence type="ECO:0000313" key="2">
    <source>
        <dbReference type="EMBL" id="CAF1037924.1"/>
    </source>
</evidence>
<dbReference type="AlphaFoldDB" id="A0A814JGB5"/>
<proteinExistence type="predicted"/>